<dbReference type="GO" id="GO:0071111">
    <property type="term" value="F:cyclic-guanylate-specific phosphodiesterase activity"/>
    <property type="evidence" value="ECO:0007669"/>
    <property type="project" value="InterPro"/>
</dbReference>
<reference evidence="2 3" key="1">
    <citation type="submission" date="2020-04" db="EMBL/GenBank/DDBJ databases">
        <authorList>
            <person name="De Canck E."/>
        </authorList>
    </citation>
    <scope>NUCLEOTIDE SEQUENCE [LARGE SCALE GENOMIC DNA]</scope>
    <source>
        <strain evidence="2 3">LMG 3441</strain>
    </source>
</reference>
<dbReference type="Gene3D" id="3.20.20.450">
    <property type="entry name" value="EAL domain"/>
    <property type="match status" value="1"/>
</dbReference>
<dbReference type="InterPro" id="IPR050706">
    <property type="entry name" value="Cyclic-di-GMP_PDE-like"/>
</dbReference>
<accession>A0A6S7AQE6</accession>
<dbReference type="PROSITE" id="PS50883">
    <property type="entry name" value="EAL"/>
    <property type="match status" value="1"/>
</dbReference>
<dbReference type="SMART" id="SM00052">
    <property type="entry name" value="EAL"/>
    <property type="match status" value="1"/>
</dbReference>
<name>A0A6S7AQE6_9BURK</name>
<organism evidence="2 3">
    <name type="scientific">Achromobacter kerstersii</name>
    <dbReference type="NCBI Taxonomy" id="1353890"/>
    <lineage>
        <taxon>Bacteria</taxon>
        <taxon>Pseudomonadati</taxon>
        <taxon>Pseudomonadota</taxon>
        <taxon>Betaproteobacteria</taxon>
        <taxon>Burkholderiales</taxon>
        <taxon>Alcaligenaceae</taxon>
        <taxon>Achromobacter</taxon>
    </lineage>
</organism>
<dbReference type="PANTHER" id="PTHR33121:SF19">
    <property type="entry name" value="CYCLIC DI-GMP PHOSPHODIESTERASE PA2567"/>
    <property type="match status" value="1"/>
</dbReference>
<evidence type="ECO:0000259" key="1">
    <source>
        <dbReference type="PROSITE" id="PS50883"/>
    </source>
</evidence>
<protein>
    <recommendedName>
        <fullName evidence="1">EAL domain-containing protein</fullName>
    </recommendedName>
</protein>
<evidence type="ECO:0000313" key="3">
    <source>
        <dbReference type="Proteomes" id="UP000494269"/>
    </source>
</evidence>
<keyword evidence="3" id="KW-1185">Reference proteome</keyword>
<sequence>MVCEVRGVPCEGLLLPARIQREFEAGRLRRLPAVLWISDLPRSILDACADPFRAIGGVLETVTTATGVDAPLTSFAHGGEAGALNACEAPFNDEDLVLALGTEDGLRVVLQPQVDLITGQTLGAEALTRWRHPRIGEVPASKVVQAISRLSMGRKLFHVVTERVLDLQAHLAAKGISTRISVNAAPSTLAVPGVAHCLWERTLLRGISPDKITIELTESETIQNMTTLATELQRLRACGFGVSMDDFGTGASTLERLSYLPFSEIKIDQTFVRRLQSEPTAHAIVAAANELGRALGLAVVAEGIETAEQVGLLRSLGCRIGQGFGLAQPMEVGAFVEKLLAKPSNVTMRLGCDKASS</sequence>
<feature type="domain" description="EAL" evidence="1">
    <location>
        <begin position="89"/>
        <end position="343"/>
    </location>
</feature>
<dbReference type="SUPFAM" id="SSF141868">
    <property type="entry name" value="EAL domain-like"/>
    <property type="match status" value="1"/>
</dbReference>
<dbReference type="Pfam" id="PF00563">
    <property type="entry name" value="EAL"/>
    <property type="match status" value="1"/>
</dbReference>
<proteinExistence type="predicted"/>
<dbReference type="PANTHER" id="PTHR33121">
    <property type="entry name" value="CYCLIC DI-GMP PHOSPHODIESTERASE PDEF"/>
    <property type="match status" value="1"/>
</dbReference>
<dbReference type="EMBL" id="CADIJQ010000018">
    <property type="protein sequence ID" value="CAB3743494.1"/>
    <property type="molecule type" value="Genomic_DNA"/>
</dbReference>
<dbReference type="CDD" id="cd01948">
    <property type="entry name" value="EAL"/>
    <property type="match status" value="1"/>
</dbReference>
<dbReference type="InterPro" id="IPR001633">
    <property type="entry name" value="EAL_dom"/>
</dbReference>
<dbReference type="InterPro" id="IPR035919">
    <property type="entry name" value="EAL_sf"/>
</dbReference>
<evidence type="ECO:0000313" key="2">
    <source>
        <dbReference type="EMBL" id="CAB3743494.1"/>
    </source>
</evidence>
<dbReference type="AlphaFoldDB" id="A0A6S7AQE6"/>
<gene>
    <name evidence="2" type="ORF">LMG3441_05993</name>
</gene>
<dbReference type="Proteomes" id="UP000494269">
    <property type="component" value="Unassembled WGS sequence"/>
</dbReference>